<keyword evidence="2" id="KW-1185">Reference proteome</keyword>
<evidence type="ECO:0000313" key="2">
    <source>
        <dbReference type="Proteomes" id="UP000805193"/>
    </source>
</evidence>
<organism evidence="1 2">
    <name type="scientific">Ixodes persulcatus</name>
    <name type="common">Taiga tick</name>
    <dbReference type="NCBI Taxonomy" id="34615"/>
    <lineage>
        <taxon>Eukaryota</taxon>
        <taxon>Metazoa</taxon>
        <taxon>Ecdysozoa</taxon>
        <taxon>Arthropoda</taxon>
        <taxon>Chelicerata</taxon>
        <taxon>Arachnida</taxon>
        <taxon>Acari</taxon>
        <taxon>Parasitiformes</taxon>
        <taxon>Ixodida</taxon>
        <taxon>Ixodoidea</taxon>
        <taxon>Ixodidae</taxon>
        <taxon>Ixodinae</taxon>
        <taxon>Ixodes</taxon>
    </lineage>
</organism>
<proteinExistence type="predicted"/>
<gene>
    <name evidence="1" type="ORF">HPB47_010503</name>
</gene>
<sequence>MTPASPPQPTKACTFDVSCPPGASVDSIFDAAAAIVGTAELFSVQYLGGTNFQLSVTSSSAMSRIVNAGALTIGGTSVPIVPVGPQVTSITCLYLPIYVRNEALAAALSLYGKVLDIRFGVYQEHPNLRTGTRYVRMEMKESTPVPNFLRVSGHRATFDYRGLKRVCRRCQQEGHLRAACNVPYCARCAAFGHDTVGCAAGCGRCGAAHATVDCPQRRSYSAVAGSGQDDFPALTPASQTPKSQDRPPTAPPPPPAATAATQGFGDTPALAEPPVTTPSEITPTSQQSQLASATDADSNASQDAAEAALSNAVETVSVHATTPPSPSSGEVLVKEEPPPTPELRPSPLPSWSDITEDSVSSSDDRLIIDEVACDKDRALPRGRDRRHGTSEELRKTCSRSRSRHGGAEDGKRGFRNVTKQIEVLQFARTARCDLLFLQETDFHRQRDVDLFKQRYGVDCFFSYATTRSSGVGVVIFNRSLLRLSACCFDPDGRYIAFDFSLDGTRFRAVGVYATAQPSQSPSFFKSLDVHLLDARNCLFLGDFNCVVDSRRDVRGPGYGRTTWNTGELIRLMQNFDLVDCWTLLHGTAFEHTWQRRDSSSRLDRCYTSEFLSHSVTACCAMNFPPSITYISDHRPVLVELHFSSAASSQRTWRLDTRLLRDKTSRDCLREALRRSLHGAAPDPSTFDRLHESWRVTCVAEGRALRRRHAEQLRDTLLRIRIVRRGGAGTPLMWGYLQQLLDRYQRQLRLGTNAATAYYGRVGPSAHPEVLRYAHRTEVRERRVPSVPKPPGAPATPGQPSVSGFSAHFRALATTESAADRATLVAHPFLRDLPQVPEDLVAHLQEPPNPEETSITILGVTYCSSGVSADMWTRLARDIGARADRSRAYALPLAERRYLAYTLSSAGASVLLLKAMLKILRDKHGPARSFALYFVGHPRRDVGVESPSSPGACAETPPSDYRRAIQLFKRLEERAPQLDVVETPTARLTQVLLEPQISATQRGWGVLPSRDRLLRWGVSRTEECPNCGNRETNVHALKECVVARTFWRVIRTSFHGLGVGFYLLRGRCPPGVFVRLLLAAAEYVTCCGGTGAAWEWSSSRARKPPDVRLKPRLEQLVGSGWDWTMRHRATSVEVVARLSAGDADDYDKVKSSLLKRYRLSAEAFRQRFRNASRKSSEGYSEFAYGLKTNLIEWLKSEEVYESRDQVVECVCLEQFFRSIPQSVKLWVQDRVGVDSVERAAELTEEYATRRKLSGEESEPGRSDQRKTFRQGNGLRENGPEKPEAGLKVPEKSAEHSNGDEARKSPTGQFEARKPFLCYNCQEPGHTAARCKKPRVVFSYVNCSDEDLKLLRPYLHELQRLLKAYSKPTSSGQR</sequence>
<dbReference type="Proteomes" id="UP000805193">
    <property type="component" value="Unassembled WGS sequence"/>
</dbReference>
<protein>
    <submittedName>
        <fullName evidence="1">Uncharacterized protein</fullName>
    </submittedName>
</protein>
<name>A0AC60NYX8_IXOPE</name>
<dbReference type="EMBL" id="JABSTQ010011355">
    <property type="protein sequence ID" value="KAG0412363.1"/>
    <property type="molecule type" value="Genomic_DNA"/>
</dbReference>
<accession>A0AC60NYX8</accession>
<reference evidence="1 2" key="1">
    <citation type="journal article" date="2020" name="Cell">
        <title>Large-Scale Comparative Analyses of Tick Genomes Elucidate Their Genetic Diversity and Vector Capacities.</title>
        <authorList>
            <consortium name="Tick Genome and Microbiome Consortium (TIGMIC)"/>
            <person name="Jia N."/>
            <person name="Wang J."/>
            <person name="Shi W."/>
            <person name="Du L."/>
            <person name="Sun Y."/>
            <person name="Zhan W."/>
            <person name="Jiang J.F."/>
            <person name="Wang Q."/>
            <person name="Zhang B."/>
            <person name="Ji P."/>
            <person name="Bell-Sakyi L."/>
            <person name="Cui X.M."/>
            <person name="Yuan T.T."/>
            <person name="Jiang B.G."/>
            <person name="Yang W.F."/>
            <person name="Lam T.T."/>
            <person name="Chang Q.C."/>
            <person name="Ding S.J."/>
            <person name="Wang X.J."/>
            <person name="Zhu J.G."/>
            <person name="Ruan X.D."/>
            <person name="Zhao L."/>
            <person name="Wei J.T."/>
            <person name="Ye R.Z."/>
            <person name="Que T.C."/>
            <person name="Du C.H."/>
            <person name="Zhou Y.H."/>
            <person name="Cheng J.X."/>
            <person name="Dai P.F."/>
            <person name="Guo W.B."/>
            <person name="Han X.H."/>
            <person name="Huang E.J."/>
            <person name="Li L.F."/>
            <person name="Wei W."/>
            <person name="Gao Y.C."/>
            <person name="Liu J.Z."/>
            <person name="Shao H.Z."/>
            <person name="Wang X."/>
            <person name="Wang C.C."/>
            <person name="Yang T.C."/>
            <person name="Huo Q.B."/>
            <person name="Li W."/>
            <person name="Chen H.Y."/>
            <person name="Chen S.E."/>
            <person name="Zhou L.G."/>
            <person name="Ni X.B."/>
            <person name="Tian J.H."/>
            <person name="Sheng Y."/>
            <person name="Liu T."/>
            <person name="Pan Y.S."/>
            <person name="Xia L.Y."/>
            <person name="Li J."/>
            <person name="Zhao F."/>
            <person name="Cao W.C."/>
        </authorList>
    </citation>
    <scope>NUCLEOTIDE SEQUENCE [LARGE SCALE GENOMIC DNA]</scope>
    <source>
        <strain evidence="1">Iper-2018</strain>
    </source>
</reference>
<comment type="caution">
    <text evidence="1">The sequence shown here is derived from an EMBL/GenBank/DDBJ whole genome shotgun (WGS) entry which is preliminary data.</text>
</comment>
<evidence type="ECO:0000313" key="1">
    <source>
        <dbReference type="EMBL" id="KAG0412363.1"/>
    </source>
</evidence>